<keyword evidence="2" id="KW-1185">Reference proteome</keyword>
<evidence type="ECO:0000313" key="1">
    <source>
        <dbReference type="EMBL" id="TQL76596.1"/>
    </source>
</evidence>
<reference evidence="1 2" key="1">
    <citation type="submission" date="2019-06" db="EMBL/GenBank/DDBJ databases">
        <title>Sequencing the genomes of 1000 actinobacteria strains.</title>
        <authorList>
            <person name="Klenk H.-P."/>
        </authorList>
    </citation>
    <scope>NUCLEOTIDE SEQUENCE [LARGE SCALE GENOMIC DNA]</scope>
    <source>
        <strain evidence="1 2">DSM 45928</strain>
    </source>
</reference>
<name>A0A543AVI9_9ACTN</name>
<accession>A0A543AVI9</accession>
<dbReference type="RefSeq" id="WP_142038225.1">
    <property type="nucleotide sequence ID" value="NZ_JBHTGS010000001.1"/>
</dbReference>
<dbReference type="Proteomes" id="UP000317043">
    <property type="component" value="Unassembled WGS sequence"/>
</dbReference>
<gene>
    <name evidence="1" type="ORF">FB566_2129</name>
</gene>
<organism evidence="1 2">
    <name type="scientific">Stackebrandtia endophytica</name>
    <dbReference type="NCBI Taxonomy" id="1496996"/>
    <lineage>
        <taxon>Bacteria</taxon>
        <taxon>Bacillati</taxon>
        <taxon>Actinomycetota</taxon>
        <taxon>Actinomycetes</taxon>
        <taxon>Glycomycetales</taxon>
        <taxon>Glycomycetaceae</taxon>
        <taxon>Stackebrandtia</taxon>
    </lineage>
</organism>
<sequence>MPEHDSDPGPALGGFTDVKVNGVRNDVVVYQSGLLLLTDHSHSDPKRLRKLLETTPFQALVQQNRFIDFSDVTHAKIVRPGARFTVAIDVRGGEQLEIAERWTSTSLGKDDGAMFQDLLGNLRNTGPMPEAAAAEAARTWAEDAEVLDGMSNVIVNGVEYDLLVLDIGFVLVPDPGGFENGKARMTKLVQTTPLFEIVGRNWLIRYEKVVDATISKPVPVTGELEMYDGLRLGIKEGRFVQGLTDDTRDVLYAAFRSVGATMPY</sequence>
<evidence type="ECO:0000313" key="2">
    <source>
        <dbReference type="Proteomes" id="UP000317043"/>
    </source>
</evidence>
<dbReference type="EMBL" id="VFOW01000001">
    <property type="protein sequence ID" value="TQL76596.1"/>
    <property type="molecule type" value="Genomic_DNA"/>
</dbReference>
<proteinExistence type="predicted"/>
<dbReference type="AlphaFoldDB" id="A0A543AVI9"/>
<dbReference type="OrthoDB" id="155290at2"/>
<comment type="caution">
    <text evidence="1">The sequence shown here is derived from an EMBL/GenBank/DDBJ whole genome shotgun (WGS) entry which is preliminary data.</text>
</comment>
<dbReference type="InParanoid" id="A0A543AVI9"/>
<protein>
    <submittedName>
        <fullName evidence="1">Uncharacterized protein</fullName>
    </submittedName>
</protein>